<evidence type="ECO:0000313" key="2">
    <source>
        <dbReference type="EMBL" id="MBJ8343017.1"/>
    </source>
</evidence>
<keyword evidence="3" id="KW-1185">Reference proteome</keyword>
<reference evidence="2" key="1">
    <citation type="submission" date="2020-12" db="EMBL/GenBank/DDBJ databases">
        <title>Antrihabitans popcorni sp. nov. and Antrihabitans auranticaus sp. nov., isolated from a larva cave.</title>
        <authorList>
            <person name="Lee S.D."/>
            <person name="Kim I.S."/>
        </authorList>
    </citation>
    <scope>NUCLEOTIDE SEQUENCE</scope>
    <source>
        <strain evidence="2">YC3-6</strain>
    </source>
</reference>
<feature type="region of interest" description="Disordered" evidence="1">
    <location>
        <begin position="51"/>
        <end position="76"/>
    </location>
</feature>
<dbReference type="Gene3D" id="3.40.50.1820">
    <property type="entry name" value="alpha/beta hydrolase"/>
    <property type="match status" value="1"/>
</dbReference>
<organism evidence="2 3">
    <name type="scientific">Antrihabitans stalagmiti</name>
    <dbReference type="NCBI Taxonomy" id="2799499"/>
    <lineage>
        <taxon>Bacteria</taxon>
        <taxon>Bacillati</taxon>
        <taxon>Actinomycetota</taxon>
        <taxon>Actinomycetes</taxon>
        <taxon>Mycobacteriales</taxon>
        <taxon>Nocardiaceae</taxon>
        <taxon>Antrihabitans</taxon>
    </lineage>
</organism>
<evidence type="ECO:0000313" key="3">
    <source>
        <dbReference type="Proteomes" id="UP000655868"/>
    </source>
</evidence>
<dbReference type="Proteomes" id="UP000655868">
    <property type="component" value="Unassembled WGS sequence"/>
</dbReference>
<comment type="caution">
    <text evidence="2">The sequence shown here is derived from an EMBL/GenBank/DDBJ whole genome shotgun (WGS) entry which is preliminary data.</text>
</comment>
<protein>
    <recommendedName>
        <fullName evidence="4">Alpha/beta hydrolase</fullName>
    </recommendedName>
</protein>
<name>A0A934NXE2_9NOCA</name>
<feature type="compositionally biased region" description="Basic residues" evidence="1">
    <location>
        <begin position="60"/>
        <end position="69"/>
    </location>
</feature>
<dbReference type="AlphaFoldDB" id="A0A934NXE2"/>
<dbReference type="SUPFAM" id="SSF53474">
    <property type="entry name" value="alpha/beta-Hydrolases"/>
    <property type="match status" value="1"/>
</dbReference>
<proteinExistence type="predicted"/>
<gene>
    <name evidence="2" type="ORF">JGU71_29475</name>
</gene>
<accession>A0A934NXE2</accession>
<dbReference type="EMBL" id="JAEMNV010000026">
    <property type="protein sequence ID" value="MBJ8343017.1"/>
    <property type="molecule type" value="Genomic_DNA"/>
</dbReference>
<evidence type="ECO:0000256" key="1">
    <source>
        <dbReference type="SAM" id="MobiDB-lite"/>
    </source>
</evidence>
<evidence type="ECO:0008006" key="4">
    <source>
        <dbReference type="Google" id="ProtNLM"/>
    </source>
</evidence>
<sequence>MLAAITLIEPANVFARSNVKFKLTVLALLPGARWKLTRRAMMAWAFGNPAGGRSDVSDRRSHRRRRRMTSARSAPVPRRATRTTRCWLPCISRRLSCSCGRSVYHDAVAAEARARQLVPAGQVELWPTATHAVAAERPDEVNNHILEFVQSVDRV</sequence>
<dbReference type="InterPro" id="IPR029058">
    <property type="entry name" value="AB_hydrolase_fold"/>
</dbReference>
<dbReference type="RefSeq" id="WP_199708698.1">
    <property type="nucleotide sequence ID" value="NZ_JAEMNV010000026.1"/>
</dbReference>